<feature type="compositionally biased region" description="Polar residues" evidence="3">
    <location>
        <begin position="297"/>
        <end position="310"/>
    </location>
</feature>
<dbReference type="OrthoDB" id="5772781at2759"/>
<accession>A0A167ATX6</accession>
<evidence type="ECO:0000313" key="4">
    <source>
        <dbReference type="EMBL" id="OAA39324.1"/>
    </source>
</evidence>
<keyword evidence="5" id="KW-1185">Reference proteome</keyword>
<dbReference type="Proteomes" id="UP000076863">
    <property type="component" value="Unassembled WGS sequence"/>
</dbReference>
<gene>
    <name evidence="4" type="ORF">BBO_06748</name>
</gene>
<name>A0A167ATX6_9HYPO</name>
<feature type="compositionally biased region" description="Polar residues" evidence="3">
    <location>
        <begin position="273"/>
        <end position="290"/>
    </location>
</feature>
<keyword evidence="4" id="KW-0418">Kinase</keyword>
<comment type="caution">
    <text evidence="4">The sequence shown here is derived from an EMBL/GenBank/DDBJ whole genome shotgun (WGS) entry which is preliminary data.</text>
</comment>
<dbReference type="PANTHER" id="PTHR12149">
    <property type="entry name" value="FRUCTOSAMINE 3 KINASE-RELATED PROTEIN"/>
    <property type="match status" value="1"/>
</dbReference>
<evidence type="ECO:0000256" key="1">
    <source>
        <dbReference type="ARBA" id="ARBA00011961"/>
    </source>
</evidence>
<sequence>MASLNDAQICSQTGRMGVYYADTKTKAWFMAEYSNLRARAPPLEQFLPIVKQMHQQSISPTGKFGFHVTSYYGPPPMLVDWTDNWEEFWVREFRSGLKYVERMRGQDPELLEIAEQFIEKVASRLLRPLQTGGRSIKPSLCHGNFCDGNIQFNVDTYQPVIFDPCSFYGHHEMDSQCMKNPRCIIGQNFIDLYKVKVGASRPIEYFEDRVALYAIRNDLMIASVWPQWASLIDKAKGDMKRLLAKYPDGLRDYMGGLEPTIARLPDTPPATPSRAQHPTQNANKGDNTGIKTPPRTPLSTYDPSRNSITDDSFGAGE</sequence>
<evidence type="ECO:0000256" key="2">
    <source>
        <dbReference type="ARBA" id="ARBA00048655"/>
    </source>
</evidence>
<dbReference type="InterPro" id="IPR016477">
    <property type="entry name" value="Fructo-/Ketosamine-3-kinase"/>
</dbReference>
<dbReference type="EMBL" id="AZHA01000023">
    <property type="protein sequence ID" value="OAA39324.1"/>
    <property type="molecule type" value="Genomic_DNA"/>
</dbReference>
<dbReference type="AlphaFoldDB" id="A0A167ATX6"/>
<dbReference type="SUPFAM" id="SSF56112">
    <property type="entry name" value="Protein kinase-like (PK-like)"/>
    <property type="match status" value="1"/>
</dbReference>
<evidence type="ECO:0000256" key="3">
    <source>
        <dbReference type="SAM" id="MobiDB-lite"/>
    </source>
</evidence>
<comment type="catalytic activity">
    <reaction evidence="2">
        <text>N(6)-D-ribulosyl-L-lysyl-[protein] + ATP = N(6)-(3-O-phospho-D-ribulosyl)-L-lysyl-[protein] + ADP + H(+)</text>
        <dbReference type="Rhea" id="RHEA:48432"/>
        <dbReference type="Rhea" id="RHEA-COMP:12103"/>
        <dbReference type="Rhea" id="RHEA-COMP:12104"/>
        <dbReference type="ChEBI" id="CHEBI:15378"/>
        <dbReference type="ChEBI" id="CHEBI:30616"/>
        <dbReference type="ChEBI" id="CHEBI:90418"/>
        <dbReference type="ChEBI" id="CHEBI:90420"/>
        <dbReference type="ChEBI" id="CHEBI:456216"/>
        <dbReference type="EC" id="2.7.1.172"/>
    </reaction>
    <physiologicalReaction direction="left-to-right" evidence="2">
        <dbReference type="Rhea" id="RHEA:48433"/>
    </physiologicalReaction>
</comment>
<dbReference type="PANTHER" id="PTHR12149:SF8">
    <property type="entry name" value="PROTEIN-RIBULOSAMINE 3-KINASE"/>
    <property type="match status" value="1"/>
</dbReference>
<dbReference type="InterPro" id="IPR011009">
    <property type="entry name" value="Kinase-like_dom_sf"/>
</dbReference>
<feature type="region of interest" description="Disordered" evidence="3">
    <location>
        <begin position="258"/>
        <end position="317"/>
    </location>
</feature>
<dbReference type="GO" id="GO:0102193">
    <property type="term" value="F:protein-ribulosamine 3-kinase activity"/>
    <property type="evidence" value="ECO:0007669"/>
    <property type="project" value="UniProtKB-EC"/>
</dbReference>
<dbReference type="Gene3D" id="3.90.1200.10">
    <property type="match status" value="1"/>
</dbReference>
<proteinExistence type="predicted"/>
<protein>
    <recommendedName>
        <fullName evidence="1">protein-ribulosamine 3-kinase</fullName>
        <ecNumber evidence="1">2.7.1.172</ecNumber>
    </recommendedName>
</protein>
<dbReference type="GO" id="GO:0016301">
    <property type="term" value="F:kinase activity"/>
    <property type="evidence" value="ECO:0007669"/>
    <property type="project" value="UniProtKB-KW"/>
</dbReference>
<dbReference type="EC" id="2.7.1.172" evidence="1"/>
<keyword evidence="4" id="KW-0808">Transferase</keyword>
<evidence type="ECO:0000313" key="5">
    <source>
        <dbReference type="Proteomes" id="UP000076863"/>
    </source>
</evidence>
<dbReference type="Pfam" id="PF03881">
    <property type="entry name" value="Fructosamin_kin"/>
    <property type="match status" value="1"/>
</dbReference>
<reference evidence="4 5" key="1">
    <citation type="journal article" date="2016" name="Genome Biol. Evol.">
        <title>Divergent and convergent evolution of fungal pathogenicity.</title>
        <authorList>
            <person name="Shang Y."/>
            <person name="Xiao G."/>
            <person name="Zheng P."/>
            <person name="Cen K."/>
            <person name="Zhan S."/>
            <person name="Wang C."/>
        </authorList>
    </citation>
    <scope>NUCLEOTIDE SEQUENCE [LARGE SCALE GENOMIC DNA]</scope>
    <source>
        <strain evidence="4 5">RCEF 3172</strain>
    </source>
</reference>
<organism evidence="4 5">
    <name type="scientific">Beauveria brongniartii RCEF 3172</name>
    <dbReference type="NCBI Taxonomy" id="1081107"/>
    <lineage>
        <taxon>Eukaryota</taxon>
        <taxon>Fungi</taxon>
        <taxon>Dikarya</taxon>
        <taxon>Ascomycota</taxon>
        <taxon>Pezizomycotina</taxon>
        <taxon>Sordariomycetes</taxon>
        <taxon>Hypocreomycetidae</taxon>
        <taxon>Hypocreales</taxon>
        <taxon>Cordycipitaceae</taxon>
        <taxon>Beauveria</taxon>
        <taxon>Beauveria brongniartii</taxon>
    </lineage>
</organism>